<proteinExistence type="predicted"/>
<organism evidence="1 2">
    <name type="scientific">Acrobeloides nanus</name>
    <dbReference type="NCBI Taxonomy" id="290746"/>
    <lineage>
        <taxon>Eukaryota</taxon>
        <taxon>Metazoa</taxon>
        <taxon>Ecdysozoa</taxon>
        <taxon>Nematoda</taxon>
        <taxon>Chromadorea</taxon>
        <taxon>Rhabditida</taxon>
        <taxon>Tylenchina</taxon>
        <taxon>Cephalobomorpha</taxon>
        <taxon>Cephaloboidea</taxon>
        <taxon>Cephalobidae</taxon>
        <taxon>Acrobeloides</taxon>
    </lineage>
</organism>
<evidence type="ECO:0000313" key="1">
    <source>
        <dbReference type="Proteomes" id="UP000887540"/>
    </source>
</evidence>
<reference evidence="2" key="1">
    <citation type="submission" date="2022-11" db="UniProtKB">
        <authorList>
            <consortium name="WormBaseParasite"/>
        </authorList>
    </citation>
    <scope>IDENTIFICATION</scope>
</reference>
<dbReference type="WBParaSite" id="ACRNAN_scaffold431.g7886.t1">
    <property type="protein sequence ID" value="ACRNAN_scaffold431.g7886.t1"/>
    <property type="gene ID" value="ACRNAN_scaffold431.g7886"/>
</dbReference>
<sequence>MPPGFLQYARLWGFKIFHIFTKLVFSTFVSEQVIAAPNLQILFEFVKIKFHLQMWVIGGRKLAVLHMSAPIQIQHIVLVRLDANRLVKVIMVPMVTGVLIPVQKDVFVILDM</sequence>
<keyword evidence="1" id="KW-1185">Reference proteome</keyword>
<accession>A0A914DWL9</accession>
<dbReference type="Proteomes" id="UP000887540">
    <property type="component" value="Unplaced"/>
</dbReference>
<name>A0A914DWL9_9BILA</name>
<dbReference type="AlphaFoldDB" id="A0A914DWL9"/>
<evidence type="ECO:0000313" key="2">
    <source>
        <dbReference type="WBParaSite" id="ACRNAN_scaffold431.g7886.t1"/>
    </source>
</evidence>
<protein>
    <submittedName>
        <fullName evidence="2">Uncharacterized protein</fullName>
    </submittedName>
</protein>